<dbReference type="PRINTS" id="PR00127">
    <property type="entry name" value="CLPPROTEASEP"/>
</dbReference>
<name>A0ABP3GJL8_9ACTN</name>
<dbReference type="Pfam" id="PF00574">
    <property type="entry name" value="CLP_protease"/>
    <property type="match status" value="1"/>
</dbReference>
<dbReference type="Proteomes" id="UP001501822">
    <property type="component" value="Unassembled WGS sequence"/>
</dbReference>
<dbReference type="GO" id="GO:0006508">
    <property type="term" value="P:proteolysis"/>
    <property type="evidence" value="ECO:0007669"/>
    <property type="project" value="UniProtKB-KW"/>
</dbReference>
<protein>
    <recommendedName>
        <fullName evidence="2">ATP-dependent Clp protease proteolytic subunit</fullName>
    </recommendedName>
</protein>
<dbReference type="Gene3D" id="3.90.226.10">
    <property type="entry name" value="2-enoyl-CoA Hydratase, Chain A, domain 1"/>
    <property type="match status" value="1"/>
</dbReference>
<proteinExistence type="inferred from homology"/>
<comment type="similarity">
    <text evidence="1 2">Belongs to the peptidase S14 family.</text>
</comment>
<dbReference type="PANTHER" id="PTHR10381:SF11">
    <property type="entry name" value="ATP-DEPENDENT CLP PROTEASE PROTEOLYTIC SUBUNIT, MITOCHONDRIAL"/>
    <property type="match status" value="1"/>
</dbReference>
<dbReference type="InterPro" id="IPR001907">
    <property type="entry name" value="ClpP"/>
</dbReference>
<dbReference type="SUPFAM" id="SSF52096">
    <property type="entry name" value="ClpP/crotonase"/>
    <property type="match status" value="1"/>
</dbReference>
<feature type="region of interest" description="Disordered" evidence="3">
    <location>
        <begin position="1"/>
        <end position="49"/>
    </location>
</feature>
<gene>
    <name evidence="4" type="ORF">GCM10010151_38290</name>
</gene>
<dbReference type="InterPro" id="IPR029045">
    <property type="entry name" value="ClpP/crotonase-like_dom_sf"/>
</dbReference>
<keyword evidence="4" id="KW-0645">Protease</keyword>
<evidence type="ECO:0000256" key="1">
    <source>
        <dbReference type="ARBA" id="ARBA00007039"/>
    </source>
</evidence>
<sequence length="222" mass="23147">MPPVPPEFPGDPARPSGPSVPSVPSWPRPPFPPGGPSPPGGSSAPDEADPLRDRLLEHRIILATGHLDGARASELCARLVTLDAAGEEPVRLHLQTPDGELEAAFAAADTVGALSCPVHVVVIGQVGGPPLAVLTAGRRREMTPHAVLRLAEPRASLPAGGASAVAAREEEHRRLVDAFYDRIAETTGRAVGEIRADAREDRLLTADEAVAYGLVDAVVARP</sequence>
<evidence type="ECO:0000313" key="5">
    <source>
        <dbReference type="Proteomes" id="UP001501822"/>
    </source>
</evidence>
<keyword evidence="4" id="KW-0378">Hydrolase</keyword>
<reference evidence="5" key="1">
    <citation type="journal article" date="2019" name="Int. J. Syst. Evol. Microbiol.">
        <title>The Global Catalogue of Microorganisms (GCM) 10K type strain sequencing project: providing services to taxonomists for standard genome sequencing and annotation.</title>
        <authorList>
            <consortium name="The Broad Institute Genomics Platform"/>
            <consortium name="The Broad Institute Genome Sequencing Center for Infectious Disease"/>
            <person name="Wu L."/>
            <person name="Ma J."/>
        </authorList>
    </citation>
    <scope>NUCLEOTIDE SEQUENCE [LARGE SCALE GENOMIC DNA]</scope>
    <source>
        <strain evidence="5">JCM 3146</strain>
    </source>
</reference>
<evidence type="ECO:0000313" key="4">
    <source>
        <dbReference type="EMBL" id="GAA0345053.1"/>
    </source>
</evidence>
<dbReference type="GO" id="GO:0008233">
    <property type="term" value="F:peptidase activity"/>
    <property type="evidence" value="ECO:0007669"/>
    <property type="project" value="UniProtKB-KW"/>
</dbReference>
<feature type="compositionally biased region" description="Low complexity" evidence="3">
    <location>
        <begin position="13"/>
        <end position="23"/>
    </location>
</feature>
<keyword evidence="5" id="KW-1185">Reference proteome</keyword>
<organism evidence="4 5">
    <name type="scientific">Actinoallomurus spadix</name>
    <dbReference type="NCBI Taxonomy" id="79912"/>
    <lineage>
        <taxon>Bacteria</taxon>
        <taxon>Bacillati</taxon>
        <taxon>Actinomycetota</taxon>
        <taxon>Actinomycetes</taxon>
        <taxon>Streptosporangiales</taxon>
        <taxon>Thermomonosporaceae</taxon>
        <taxon>Actinoallomurus</taxon>
    </lineage>
</organism>
<dbReference type="PANTHER" id="PTHR10381">
    <property type="entry name" value="ATP-DEPENDENT CLP PROTEASE PROTEOLYTIC SUBUNIT"/>
    <property type="match status" value="1"/>
</dbReference>
<accession>A0ABP3GJL8</accession>
<evidence type="ECO:0000256" key="2">
    <source>
        <dbReference type="RuleBase" id="RU003567"/>
    </source>
</evidence>
<feature type="compositionally biased region" description="Pro residues" evidence="3">
    <location>
        <begin position="24"/>
        <end position="39"/>
    </location>
</feature>
<evidence type="ECO:0000256" key="3">
    <source>
        <dbReference type="SAM" id="MobiDB-lite"/>
    </source>
</evidence>
<comment type="caution">
    <text evidence="4">The sequence shown here is derived from an EMBL/GenBank/DDBJ whole genome shotgun (WGS) entry which is preliminary data.</text>
</comment>
<dbReference type="EMBL" id="BAAABM010000034">
    <property type="protein sequence ID" value="GAA0345053.1"/>
    <property type="molecule type" value="Genomic_DNA"/>
</dbReference>
<dbReference type="InterPro" id="IPR023562">
    <property type="entry name" value="ClpP/TepA"/>
</dbReference>